<organism evidence="2 3">
    <name type="scientific">Peromyscus maniculatus bairdii</name>
    <name type="common">Prairie deer mouse</name>
    <dbReference type="NCBI Taxonomy" id="230844"/>
    <lineage>
        <taxon>Eukaryota</taxon>
        <taxon>Metazoa</taxon>
        <taxon>Chordata</taxon>
        <taxon>Craniata</taxon>
        <taxon>Vertebrata</taxon>
        <taxon>Euteleostomi</taxon>
        <taxon>Mammalia</taxon>
        <taxon>Eutheria</taxon>
        <taxon>Euarchontoglires</taxon>
        <taxon>Glires</taxon>
        <taxon>Rodentia</taxon>
        <taxon>Myomorpha</taxon>
        <taxon>Muroidea</taxon>
        <taxon>Cricetidae</taxon>
        <taxon>Neotominae</taxon>
        <taxon>Peromyscus</taxon>
    </lineage>
</organism>
<dbReference type="Ensembl" id="ENSPEMT00000034064.1">
    <property type="protein sequence ID" value="ENSPEMP00000030591.1"/>
    <property type="gene ID" value="ENSPEMG00000025671.1"/>
</dbReference>
<reference evidence="2" key="3">
    <citation type="submission" date="2025-09" db="UniProtKB">
        <authorList>
            <consortium name="Ensembl"/>
        </authorList>
    </citation>
    <scope>IDENTIFICATION</scope>
</reference>
<reference evidence="2" key="2">
    <citation type="submission" date="2025-08" db="UniProtKB">
        <authorList>
            <consortium name="Ensembl"/>
        </authorList>
    </citation>
    <scope>IDENTIFICATION</scope>
</reference>
<dbReference type="Pfam" id="PF01352">
    <property type="entry name" value="KRAB"/>
    <property type="match status" value="1"/>
</dbReference>
<evidence type="ECO:0000313" key="2">
    <source>
        <dbReference type="Ensembl" id="ENSPEMP00000030591.1"/>
    </source>
</evidence>
<reference evidence="2 3" key="1">
    <citation type="submission" date="2018-10" db="EMBL/GenBank/DDBJ databases">
        <title>Improved assembly of the deer mouse Peromyscus maniculatus genome.</title>
        <authorList>
            <person name="Lassance J.-M."/>
            <person name="Hoekstra H.E."/>
        </authorList>
    </citation>
    <scope>NUCLEOTIDE SEQUENCE [LARGE SCALE GENOMIC DNA]</scope>
</reference>
<protein>
    <recommendedName>
        <fullName evidence="1">KRAB domain-containing protein</fullName>
    </recommendedName>
</protein>
<proteinExistence type="predicted"/>
<dbReference type="Proteomes" id="UP000694547">
    <property type="component" value="Chromosome 22"/>
</dbReference>
<dbReference type="InterPro" id="IPR001909">
    <property type="entry name" value="KRAB"/>
</dbReference>
<dbReference type="PROSITE" id="PS50805">
    <property type="entry name" value="KRAB"/>
    <property type="match status" value="1"/>
</dbReference>
<dbReference type="InterPro" id="IPR036051">
    <property type="entry name" value="KRAB_dom_sf"/>
</dbReference>
<dbReference type="AlphaFoldDB" id="A0A8C8UKD0"/>
<sequence>METHFLIYIFPSPPPFFNLEEWEYLDSIQRALYIDVMMENYSNLVSVGENIFIAEFLGQSNPQNALSLSNLSSNANIVDTLENSS</sequence>
<feature type="domain" description="KRAB" evidence="1">
    <location>
        <begin position="8"/>
        <end position="85"/>
    </location>
</feature>
<evidence type="ECO:0000313" key="3">
    <source>
        <dbReference type="Proteomes" id="UP000694547"/>
    </source>
</evidence>
<accession>A0A8C8UKD0</accession>
<keyword evidence="3" id="KW-1185">Reference proteome</keyword>
<evidence type="ECO:0000259" key="1">
    <source>
        <dbReference type="PROSITE" id="PS50805"/>
    </source>
</evidence>
<dbReference type="Gene3D" id="6.10.140.140">
    <property type="match status" value="1"/>
</dbReference>
<dbReference type="GO" id="GO:0006355">
    <property type="term" value="P:regulation of DNA-templated transcription"/>
    <property type="evidence" value="ECO:0007669"/>
    <property type="project" value="InterPro"/>
</dbReference>
<dbReference type="CDD" id="cd07765">
    <property type="entry name" value="KRAB_A-box"/>
    <property type="match status" value="1"/>
</dbReference>
<dbReference type="SUPFAM" id="SSF109640">
    <property type="entry name" value="KRAB domain (Kruppel-associated box)"/>
    <property type="match status" value="1"/>
</dbReference>
<dbReference type="SMART" id="SM00349">
    <property type="entry name" value="KRAB"/>
    <property type="match status" value="1"/>
</dbReference>
<name>A0A8C8UKD0_PERMB</name>